<protein>
    <submittedName>
        <fullName evidence="1">Uncharacterized protein</fullName>
    </submittedName>
</protein>
<comment type="caution">
    <text evidence="1">The sequence shown here is derived from an EMBL/GenBank/DDBJ whole genome shotgun (WGS) entry which is preliminary data.</text>
</comment>
<proteinExistence type="predicted"/>
<sequence>MKEKRRTAERVPQPVTTILIDSPWIRMTYLFPDEATERLGFGTVVLSCFKCGSAQLVSYQTPVPLAQTEQVYGDHGDPIARNVRDLYEQG</sequence>
<name>A0A0F9MLB6_9ZZZZ</name>
<reference evidence="1" key="1">
    <citation type="journal article" date="2015" name="Nature">
        <title>Complex archaea that bridge the gap between prokaryotes and eukaryotes.</title>
        <authorList>
            <person name="Spang A."/>
            <person name="Saw J.H."/>
            <person name="Jorgensen S.L."/>
            <person name="Zaremba-Niedzwiedzka K."/>
            <person name="Martijn J."/>
            <person name="Lind A.E."/>
            <person name="van Eijk R."/>
            <person name="Schleper C."/>
            <person name="Guy L."/>
            <person name="Ettema T.J."/>
        </authorList>
    </citation>
    <scope>NUCLEOTIDE SEQUENCE</scope>
</reference>
<evidence type="ECO:0000313" key="1">
    <source>
        <dbReference type="EMBL" id="KKN06479.1"/>
    </source>
</evidence>
<gene>
    <name evidence="1" type="ORF">LCGC14_1076960</name>
</gene>
<feature type="non-terminal residue" evidence="1">
    <location>
        <position position="90"/>
    </location>
</feature>
<dbReference type="AlphaFoldDB" id="A0A0F9MLB6"/>
<organism evidence="1">
    <name type="scientific">marine sediment metagenome</name>
    <dbReference type="NCBI Taxonomy" id="412755"/>
    <lineage>
        <taxon>unclassified sequences</taxon>
        <taxon>metagenomes</taxon>
        <taxon>ecological metagenomes</taxon>
    </lineage>
</organism>
<dbReference type="EMBL" id="LAZR01004687">
    <property type="protein sequence ID" value="KKN06479.1"/>
    <property type="molecule type" value="Genomic_DNA"/>
</dbReference>
<accession>A0A0F9MLB6</accession>